<dbReference type="InParanoid" id="W7XB54"/>
<dbReference type="GeneID" id="24440998"/>
<accession>W7XB54</accession>
<evidence type="ECO:0000313" key="1">
    <source>
        <dbReference type="EMBL" id="EWS76610.1"/>
    </source>
</evidence>
<dbReference type="Proteomes" id="UP000009168">
    <property type="component" value="Unassembled WGS sequence"/>
</dbReference>
<dbReference type="KEGG" id="tet:TTHERM_000885859"/>
<proteinExistence type="predicted"/>
<name>W7XB54_TETTS</name>
<dbReference type="EMBL" id="GG662856">
    <property type="protein sequence ID" value="EWS76610.1"/>
    <property type="molecule type" value="Genomic_DNA"/>
</dbReference>
<sequence length="143" mass="16755">MKSRHLNVGVKQKIQAEIYLHALIKLNCTQFQKESLIIINSMKNIMKIMKTQHKLLSYPNITQINNINFIKSVKLKRALLKPGKFQAVLLLQENLRQFNILLNMEEESLYLQIKGILQKIIQTNQIKLDHPQMKLDIIRAIIL</sequence>
<keyword evidence="2" id="KW-1185">Reference proteome</keyword>
<evidence type="ECO:0000313" key="2">
    <source>
        <dbReference type="Proteomes" id="UP000009168"/>
    </source>
</evidence>
<dbReference type="AlphaFoldDB" id="W7XB54"/>
<reference evidence="2" key="1">
    <citation type="journal article" date="2006" name="PLoS Biol.">
        <title>Macronuclear genome sequence of the ciliate Tetrahymena thermophila, a model eukaryote.</title>
        <authorList>
            <person name="Eisen J.A."/>
            <person name="Coyne R.S."/>
            <person name="Wu M."/>
            <person name="Wu D."/>
            <person name="Thiagarajan M."/>
            <person name="Wortman J.R."/>
            <person name="Badger J.H."/>
            <person name="Ren Q."/>
            <person name="Amedeo P."/>
            <person name="Jones K.M."/>
            <person name="Tallon L.J."/>
            <person name="Delcher A.L."/>
            <person name="Salzberg S.L."/>
            <person name="Silva J.C."/>
            <person name="Haas B.J."/>
            <person name="Majoros W.H."/>
            <person name="Farzad M."/>
            <person name="Carlton J.M."/>
            <person name="Smith R.K. Jr."/>
            <person name="Garg J."/>
            <person name="Pearlman R.E."/>
            <person name="Karrer K.M."/>
            <person name="Sun L."/>
            <person name="Manning G."/>
            <person name="Elde N.C."/>
            <person name="Turkewitz A.P."/>
            <person name="Asai D.J."/>
            <person name="Wilkes D.E."/>
            <person name="Wang Y."/>
            <person name="Cai H."/>
            <person name="Collins K."/>
            <person name="Stewart B.A."/>
            <person name="Lee S.R."/>
            <person name="Wilamowska K."/>
            <person name="Weinberg Z."/>
            <person name="Ruzzo W.L."/>
            <person name="Wloga D."/>
            <person name="Gaertig J."/>
            <person name="Frankel J."/>
            <person name="Tsao C.-C."/>
            <person name="Gorovsky M.A."/>
            <person name="Keeling P.J."/>
            <person name="Waller R.F."/>
            <person name="Patron N.J."/>
            <person name="Cherry J.M."/>
            <person name="Stover N.A."/>
            <person name="Krieger C.J."/>
            <person name="del Toro C."/>
            <person name="Ryder H.F."/>
            <person name="Williamson S.C."/>
            <person name="Barbeau R.A."/>
            <person name="Hamilton E.P."/>
            <person name="Orias E."/>
        </authorList>
    </citation>
    <scope>NUCLEOTIDE SEQUENCE [LARGE SCALE GENOMIC DNA]</scope>
    <source>
        <strain evidence="2">SB210</strain>
    </source>
</reference>
<organism evidence="1 2">
    <name type="scientific">Tetrahymena thermophila (strain SB210)</name>
    <dbReference type="NCBI Taxonomy" id="312017"/>
    <lineage>
        <taxon>Eukaryota</taxon>
        <taxon>Sar</taxon>
        <taxon>Alveolata</taxon>
        <taxon>Ciliophora</taxon>
        <taxon>Intramacronucleata</taxon>
        <taxon>Oligohymenophorea</taxon>
        <taxon>Hymenostomatida</taxon>
        <taxon>Tetrahymenina</taxon>
        <taxon>Tetrahymenidae</taxon>
        <taxon>Tetrahymena</taxon>
    </lineage>
</organism>
<protein>
    <submittedName>
        <fullName evidence="1">Uncharacterized protein</fullName>
    </submittedName>
</protein>
<gene>
    <name evidence="1" type="ORF">TTHERM_000885859</name>
</gene>
<dbReference type="RefSeq" id="XP_012650896.1">
    <property type="nucleotide sequence ID" value="XM_012795442.1"/>
</dbReference>